<dbReference type="PANTHER" id="PTHR22846:SF2">
    <property type="entry name" value="F-BOX-LIKE_WD REPEAT-CONTAINING PROTEIN EBI"/>
    <property type="match status" value="1"/>
</dbReference>
<dbReference type="SUPFAM" id="SSF50969">
    <property type="entry name" value="YVTN repeat-like/Quinoprotein amine dehydrogenase"/>
    <property type="match status" value="1"/>
</dbReference>
<dbReference type="SMART" id="SM00320">
    <property type="entry name" value="WD40"/>
    <property type="match status" value="2"/>
</dbReference>
<dbReference type="InterPro" id="IPR001680">
    <property type="entry name" value="WD40_rpt"/>
</dbReference>
<dbReference type="GO" id="GO:0003714">
    <property type="term" value="F:transcription corepressor activity"/>
    <property type="evidence" value="ECO:0007669"/>
    <property type="project" value="InterPro"/>
</dbReference>
<feature type="repeat" description="WD" evidence="3">
    <location>
        <begin position="211"/>
        <end position="246"/>
    </location>
</feature>
<dbReference type="EMBL" id="BIFS01000001">
    <property type="protein sequence ID" value="GCE18716.1"/>
    <property type="molecule type" value="Genomic_DNA"/>
</dbReference>
<dbReference type="Proteomes" id="UP000287188">
    <property type="component" value="Unassembled WGS sequence"/>
</dbReference>
<dbReference type="PROSITE" id="PS00678">
    <property type="entry name" value="WD_REPEATS_1"/>
    <property type="match status" value="1"/>
</dbReference>
<evidence type="ECO:0000313" key="6">
    <source>
        <dbReference type="Proteomes" id="UP000287188"/>
    </source>
</evidence>
<dbReference type="AlphaFoldDB" id="A0A402AHY7"/>
<keyword evidence="6" id="KW-1185">Reference proteome</keyword>
<dbReference type="Gene3D" id="2.130.10.10">
    <property type="entry name" value="YVTN repeat-like/Quinoprotein amine dehydrogenase"/>
    <property type="match status" value="2"/>
</dbReference>
<keyword evidence="1 3" id="KW-0853">WD repeat</keyword>
<dbReference type="PROSITE" id="PS50294">
    <property type="entry name" value="WD_REPEATS_REGION"/>
    <property type="match status" value="2"/>
</dbReference>
<dbReference type="InterPro" id="IPR045183">
    <property type="entry name" value="Ebi-like"/>
</dbReference>
<name>A0A402AHY7_9CHLR</name>
<organism evidence="5 6">
    <name type="scientific">Dictyobacter kobayashii</name>
    <dbReference type="NCBI Taxonomy" id="2014872"/>
    <lineage>
        <taxon>Bacteria</taxon>
        <taxon>Bacillati</taxon>
        <taxon>Chloroflexota</taxon>
        <taxon>Ktedonobacteria</taxon>
        <taxon>Ktedonobacterales</taxon>
        <taxon>Dictyobacteraceae</taxon>
        <taxon>Dictyobacter</taxon>
    </lineage>
</organism>
<sequence>MMDVDFAIKKMSRRIALLSIASTAGLIMVGCSNTAEGVTGTTPVAASNPAATPNPGSTPSPTPVPVAQPGTTLLTYKGHTSSVVAAGWSPDSKLIASTEQNGVVHVWEAATGKLKFVCKNPLVGNIGLSWSPDGSRIASEEFLNGVETVQIWAAENGRGLALNINSDTVEKVAWSPSSKYVALCIGSYQALMPTSRVEVRSAGGDSYKLTYKGHQPNVRDVAWSPDGSRIVSCSDDQTVQIWQAPV</sequence>
<proteinExistence type="predicted"/>
<evidence type="ECO:0000256" key="2">
    <source>
        <dbReference type="ARBA" id="ARBA00022737"/>
    </source>
</evidence>
<feature type="repeat" description="WD" evidence="3">
    <location>
        <begin position="76"/>
        <end position="117"/>
    </location>
</feature>
<evidence type="ECO:0000313" key="5">
    <source>
        <dbReference type="EMBL" id="GCE18716.1"/>
    </source>
</evidence>
<dbReference type="InterPro" id="IPR019775">
    <property type="entry name" value="WD40_repeat_CS"/>
</dbReference>
<evidence type="ECO:0000256" key="1">
    <source>
        <dbReference type="ARBA" id="ARBA00022574"/>
    </source>
</evidence>
<protein>
    <submittedName>
        <fullName evidence="5">Uncharacterized protein</fullName>
    </submittedName>
</protein>
<dbReference type="InterPro" id="IPR011044">
    <property type="entry name" value="Quino_amine_DH_bsu"/>
</dbReference>
<dbReference type="PANTHER" id="PTHR22846">
    <property type="entry name" value="WD40 REPEAT PROTEIN"/>
    <property type="match status" value="1"/>
</dbReference>
<dbReference type="GO" id="GO:0006357">
    <property type="term" value="P:regulation of transcription by RNA polymerase II"/>
    <property type="evidence" value="ECO:0007669"/>
    <property type="project" value="TreeGrafter"/>
</dbReference>
<evidence type="ECO:0000256" key="4">
    <source>
        <dbReference type="SAM" id="MobiDB-lite"/>
    </source>
</evidence>
<keyword evidence="2" id="KW-0677">Repeat</keyword>
<dbReference type="InterPro" id="IPR015943">
    <property type="entry name" value="WD40/YVTN_repeat-like_dom_sf"/>
</dbReference>
<comment type="caution">
    <text evidence="5">The sequence shown here is derived from an EMBL/GenBank/DDBJ whole genome shotgun (WGS) entry which is preliminary data.</text>
</comment>
<reference evidence="6" key="1">
    <citation type="submission" date="2018-12" db="EMBL/GenBank/DDBJ databases">
        <title>Tengunoibacter tsumagoiensis gen. nov., sp. nov., Dictyobacter kobayashii sp. nov., D. alpinus sp. nov., and D. joshuensis sp. nov. and description of Dictyobacteraceae fam. nov. within the order Ktedonobacterales isolated from Tengu-no-mugimeshi.</title>
        <authorList>
            <person name="Wang C.M."/>
            <person name="Zheng Y."/>
            <person name="Sakai Y."/>
            <person name="Toyoda A."/>
            <person name="Minakuchi Y."/>
            <person name="Abe K."/>
            <person name="Yokota A."/>
            <person name="Yabe S."/>
        </authorList>
    </citation>
    <scope>NUCLEOTIDE SEQUENCE [LARGE SCALE GENOMIC DNA]</scope>
    <source>
        <strain evidence="6">Uno11</strain>
    </source>
</reference>
<dbReference type="Pfam" id="PF00400">
    <property type="entry name" value="WD40"/>
    <property type="match status" value="2"/>
</dbReference>
<evidence type="ECO:0000256" key="3">
    <source>
        <dbReference type="PROSITE-ProRule" id="PRU00221"/>
    </source>
</evidence>
<accession>A0A402AHY7</accession>
<gene>
    <name evidence="5" type="ORF">KDK_25160</name>
</gene>
<dbReference type="PROSITE" id="PS50082">
    <property type="entry name" value="WD_REPEATS_2"/>
    <property type="match status" value="2"/>
</dbReference>
<feature type="region of interest" description="Disordered" evidence="4">
    <location>
        <begin position="40"/>
        <end position="64"/>
    </location>
</feature>